<dbReference type="InterPro" id="IPR020841">
    <property type="entry name" value="PKS_Beta-ketoAc_synthase_dom"/>
</dbReference>
<proteinExistence type="predicted"/>
<dbReference type="InterPro" id="IPR001227">
    <property type="entry name" value="Ac_transferase_dom_sf"/>
</dbReference>
<dbReference type="Pfam" id="PF21089">
    <property type="entry name" value="PKS_DH_N"/>
    <property type="match status" value="1"/>
</dbReference>
<dbReference type="InterPro" id="IPR036291">
    <property type="entry name" value="NAD(P)-bd_dom_sf"/>
</dbReference>
<dbReference type="InterPro" id="IPR049900">
    <property type="entry name" value="PKS_mFAS_DH"/>
</dbReference>
<dbReference type="InterPro" id="IPR016035">
    <property type="entry name" value="Acyl_Trfase/lysoPLipase"/>
</dbReference>
<dbReference type="InterPro" id="IPR014043">
    <property type="entry name" value="Acyl_transferase_dom"/>
</dbReference>
<keyword evidence="4" id="KW-0012">Acyltransferase</keyword>
<feature type="domain" description="Ketosynthase family 3 (KS3)" evidence="8">
    <location>
        <begin position="13"/>
        <end position="438"/>
    </location>
</feature>
<dbReference type="InterPro" id="IPR057326">
    <property type="entry name" value="KR_dom"/>
</dbReference>
<dbReference type="InterPro" id="IPR049552">
    <property type="entry name" value="PKS_DH_N"/>
</dbReference>
<evidence type="ECO:0000256" key="2">
    <source>
        <dbReference type="ARBA" id="ARBA00022553"/>
    </source>
</evidence>
<dbReference type="Pfam" id="PF08659">
    <property type="entry name" value="KR"/>
    <property type="match status" value="1"/>
</dbReference>
<dbReference type="Pfam" id="PF16197">
    <property type="entry name" value="KAsynt_C_assoc"/>
    <property type="match status" value="1"/>
</dbReference>
<dbReference type="Gene3D" id="3.40.366.10">
    <property type="entry name" value="Malonyl-Coenzyme A Acyl Carrier Protein, domain 2"/>
    <property type="match status" value="1"/>
</dbReference>
<dbReference type="Gene3D" id="1.10.1200.10">
    <property type="entry name" value="ACP-like"/>
    <property type="match status" value="1"/>
</dbReference>
<dbReference type="RefSeq" id="WP_208567130.1">
    <property type="nucleotide sequence ID" value="NZ_JAGFWR010000004.1"/>
</dbReference>
<feature type="active site" description="Proton acceptor; for dehydratase activity" evidence="5">
    <location>
        <position position="1393"/>
    </location>
</feature>
<dbReference type="SMART" id="SM00825">
    <property type="entry name" value="PKS_KS"/>
    <property type="match status" value="1"/>
</dbReference>
<dbReference type="InterPro" id="IPR014030">
    <property type="entry name" value="Ketoacyl_synth_N"/>
</dbReference>
<protein>
    <submittedName>
        <fullName evidence="10">SDR family NAD(P)-dependent oxidoreductase</fullName>
    </submittedName>
</protein>
<dbReference type="InterPro" id="IPR018201">
    <property type="entry name" value="Ketoacyl_synth_AS"/>
</dbReference>
<dbReference type="PROSITE" id="PS00606">
    <property type="entry name" value="KS3_1"/>
    <property type="match status" value="1"/>
</dbReference>
<dbReference type="InterPro" id="IPR016036">
    <property type="entry name" value="Malonyl_transacylase_ACP-bd"/>
</dbReference>
<dbReference type="SMART" id="SM00826">
    <property type="entry name" value="PKS_DH"/>
    <property type="match status" value="1"/>
</dbReference>
<feature type="region of interest" description="C-terminal hotdog fold" evidence="5">
    <location>
        <begin position="1496"/>
        <end position="1633"/>
    </location>
</feature>
<evidence type="ECO:0000256" key="6">
    <source>
        <dbReference type="SAM" id="MobiDB-lite"/>
    </source>
</evidence>
<organism evidence="10 11">
    <name type="scientific">Micromonospora antibiotica</name>
    <dbReference type="NCBI Taxonomy" id="2807623"/>
    <lineage>
        <taxon>Bacteria</taxon>
        <taxon>Bacillati</taxon>
        <taxon>Actinomycetota</taxon>
        <taxon>Actinomycetes</taxon>
        <taxon>Micromonosporales</taxon>
        <taxon>Micromonosporaceae</taxon>
        <taxon>Micromonospora</taxon>
    </lineage>
</organism>
<feature type="domain" description="Carrier" evidence="7">
    <location>
        <begin position="1752"/>
        <end position="1827"/>
    </location>
</feature>
<sequence>MNTQSTSDQATYVEPVAIVGMACRVPGAADIDQFWRNLRSGTESVTFFGPEIALAAGANPESVRDPQYVLAAPVLDHIEEFDAGLFGFTRREAEILDPQHRIFLECAVAALENAGYDPARYRGDIGVYGGVGTGEYQWYHLLRNPSVLNSVGRMAISLSNNTDYVANLVSYRLNLRGPAVTVSTACSTSLVAVHLAAEAVRNGECDMALAGGVSVEITQYRGYQYHEGGILSPDGHCRAFDADAQGTIWGSGGGIVLLKRLSQALADGDTVHAVLLGSAVNNDGADKVGFSAPSVSGQAAVIGQALGVAQVTPDGIDYVEAHGTGTTVGDPIEIRALSEVFDGREPGSCRLGTVKTNIGHLAAGAGVVGLIKTALSLSHETLPPTLHFRSPNPAAALDDSPFRVVREAEPWPRRERPRRAGVSSFGMGGTNAHAVLQEAPAVEPAPTDGPQVLLLSARTPSALEHMAGALATHLSGDPAPVLDDVAYTLQVGRREMPYRRALVASGAGDAVSVLRGASPRRLLAGKATAAPRLLFLFPGQGTQRVGMVRGLYERYEVVREHVDRGREVLRPVLGFDVAEVLFASGDDVAAATERLRRTGTTQPVLFLVEYAMAQLWRSWGVQPTAMLGHSLGEYVAACLSGVFTFTDGLRLVAMRARLMESRPAGAMLAVHLPAEDLELADTGLDLAAVNAPTMSVVSGPPDAVDRFESDLADSGVPVTRLRTSHAFHSAMMAPLRDEFTEVLTGVELRPPQVPVVSNVTGDWLTDEQATSPAYWVEHLCAPVLFGAGLRTLLADGPAVLCEVGPGASLSGLARMQPRPDTPDPVTSLPATTGDEQEMMLGAAGRLWTLGVEVDWAATHQAHRRRVPVPGHPFERERFWIEPPTGATVGVASPEVPPRTAKLPMEDWFWVPLWRQTIAPPPAGSMSTEPWLVLRDPAGSTDPLVAELRRLGGPVATVTPGGGYARQGLDFVIAADRPGDHERVLDALVQDSIVPRRVLHAWAAGECDADQLAPAAVRETVEVAFSGLLWLVQAFAARSLTDKLDLVVVTRGTQDVDGAGLRSPARAMVGAPLRVLPMEFPGLRCRMIDIDDPAAGAGALLAEVAADDTPLVAYQRGRRWVPHFDAVRADADAAVRAPLRERGTYVITGGLGGVGLSIAESLARRVQARVVLVGRSAPPERGDWARLANAGGKRGWQAARLCEIEQLGGEVHVVTADVTDPHQARLVREAALARFGTVDGIIHAAGIAGGTLVEAQSRETMAAVIDPKVYGTLALADAFDGDRLDFFAVCSSVTAVAGGLGQVDYCAANLFLDAFAHVRSHPWPVISINWGAWLEVGMAAETWAPTAFRDLERGVRREPMGHPQLETVETRDTDTRVVCAGRLTPKLHWLLDEHRIAGTPTVPGTGHLELVRAAFGRSHPGRAVELRDVVFLTPLSVPDGESREVRVVLTDAAAGGPFVVESWDNGVRREHVRGHVQLADPAPVPPVDLAALRERCGRISREARPSASGLLTFGPRWSNLRQVTVGAGEELALLEACGAVAGDLADYWMHPAVLDEATSFGDFSGAEGQYLPLGYGQLIVRGPLPSRVYSHLRHRDSVGPELLTCDLTLVDENGTVLVEIGDFMLRRIDVGAVSTAVQGVAIGRDAASGEATVDATVGSTSPAESSGLTAGDPTGRQSADGDDAIGIRPTEGGEAFARLLGLNIGPQVVVTALHLPTLIDRVSRADLAQVDDVASEVPTADAVDIRADGDYAAPSDQVEQQLVRLWEEATGTTGIGVTHDFFEVGGNSLVAAQLMARVRTTFGVKLPMRALFEGPTISAMAQAVQASILAKS</sequence>
<dbReference type="SUPFAM" id="SSF53901">
    <property type="entry name" value="Thiolase-like"/>
    <property type="match status" value="1"/>
</dbReference>
<keyword evidence="3" id="KW-0808">Transferase</keyword>
<evidence type="ECO:0000259" key="9">
    <source>
        <dbReference type="PROSITE" id="PS52019"/>
    </source>
</evidence>
<dbReference type="InterPro" id="IPR016039">
    <property type="entry name" value="Thiolase-like"/>
</dbReference>
<dbReference type="Gene3D" id="3.30.70.3290">
    <property type="match status" value="1"/>
</dbReference>
<evidence type="ECO:0000259" key="7">
    <source>
        <dbReference type="PROSITE" id="PS50075"/>
    </source>
</evidence>
<dbReference type="SMART" id="SM00827">
    <property type="entry name" value="PKS_AT"/>
    <property type="match status" value="1"/>
</dbReference>
<dbReference type="Gene3D" id="3.10.129.110">
    <property type="entry name" value="Polyketide synthase dehydratase"/>
    <property type="match status" value="1"/>
</dbReference>
<feature type="active site" description="Proton donor; for dehydratase activity" evidence="5">
    <location>
        <position position="1554"/>
    </location>
</feature>
<dbReference type="SUPFAM" id="SSF55048">
    <property type="entry name" value="Probable ACP-binding domain of malonyl-CoA ACP transacylase"/>
    <property type="match status" value="1"/>
</dbReference>
<name>A0ABS3V787_9ACTN</name>
<comment type="caution">
    <text evidence="10">The sequence shown here is derived from an EMBL/GenBank/DDBJ whole genome shotgun (WGS) entry which is preliminary data.</text>
</comment>
<keyword evidence="11" id="KW-1185">Reference proteome</keyword>
<dbReference type="InterPro" id="IPR014031">
    <property type="entry name" value="Ketoacyl_synth_C"/>
</dbReference>
<evidence type="ECO:0000313" key="11">
    <source>
        <dbReference type="Proteomes" id="UP000671399"/>
    </source>
</evidence>
<dbReference type="Gene3D" id="3.40.47.10">
    <property type="match status" value="1"/>
</dbReference>
<dbReference type="Pfam" id="PF00550">
    <property type="entry name" value="PP-binding"/>
    <property type="match status" value="1"/>
</dbReference>
<dbReference type="Pfam" id="PF14765">
    <property type="entry name" value="PS-DH"/>
    <property type="match status" value="1"/>
</dbReference>
<dbReference type="PANTHER" id="PTHR43775:SF51">
    <property type="entry name" value="INACTIVE PHENOLPHTHIOCEROL SYNTHESIS POLYKETIDE SYNTHASE TYPE I PKS1-RELATED"/>
    <property type="match status" value="1"/>
</dbReference>
<dbReference type="Gene3D" id="3.40.50.720">
    <property type="entry name" value="NAD(P)-binding Rossmann-like Domain"/>
    <property type="match status" value="1"/>
</dbReference>
<dbReference type="InterPro" id="IPR049490">
    <property type="entry name" value="C883_1060-like_KR_N"/>
</dbReference>
<dbReference type="Pfam" id="PF00109">
    <property type="entry name" value="ketoacyl-synt"/>
    <property type="match status" value="1"/>
</dbReference>
<dbReference type="InterPro" id="IPR032821">
    <property type="entry name" value="PKS_assoc"/>
</dbReference>
<evidence type="ECO:0000313" key="10">
    <source>
        <dbReference type="EMBL" id="MBO4161486.1"/>
    </source>
</evidence>
<feature type="region of interest" description="Disordered" evidence="6">
    <location>
        <begin position="1650"/>
        <end position="1686"/>
    </location>
</feature>
<dbReference type="SUPFAM" id="SSF47336">
    <property type="entry name" value="ACP-like"/>
    <property type="match status" value="1"/>
</dbReference>
<dbReference type="PROSITE" id="PS52004">
    <property type="entry name" value="KS3_2"/>
    <property type="match status" value="1"/>
</dbReference>
<keyword evidence="2" id="KW-0597">Phosphoprotein</keyword>
<reference evidence="10 11" key="1">
    <citation type="submission" date="2021-03" db="EMBL/GenBank/DDBJ databases">
        <authorList>
            <person name="Lee D.-H."/>
        </authorList>
    </citation>
    <scope>NUCLEOTIDE SEQUENCE [LARGE SCALE GENOMIC DNA]</scope>
    <source>
        <strain evidence="10 11">MMS20-R2-23</strain>
    </source>
</reference>
<dbReference type="CDD" id="cd00833">
    <property type="entry name" value="PKS"/>
    <property type="match status" value="1"/>
</dbReference>
<dbReference type="InterPro" id="IPR050091">
    <property type="entry name" value="PKS_NRPS_Biosynth_Enz"/>
</dbReference>
<feature type="region of interest" description="N-terminal hotdog fold" evidence="5">
    <location>
        <begin position="1361"/>
        <end position="1482"/>
    </location>
</feature>
<gene>
    <name evidence="10" type="ORF">JQN83_11780</name>
</gene>
<evidence type="ECO:0000256" key="1">
    <source>
        <dbReference type="ARBA" id="ARBA00022450"/>
    </source>
</evidence>
<dbReference type="InterPro" id="IPR049551">
    <property type="entry name" value="PKS_DH_C"/>
</dbReference>
<dbReference type="CDD" id="cd08953">
    <property type="entry name" value="KR_2_SDR_x"/>
    <property type="match status" value="1"/>
</dbReference>
<evidence type="ECO:0000256" key="4">
    <source>
        <dbReference type="ARBA" id="ARBA00023315"/>
    </source>
</evidence>
<evidence type="ECO:0000259" key="8">
    <source>
        <dbReference type="PROSITE" id="PS52004"/>
    </source>
</evidence>
<dbReference type="SMART" id="SM00822">
    <property type="entry name" value="PKS_KR"/>
    <property type="match status" value="1"/>
</dbReference>
<dbReference type="InterPro" id="IPR020807">
    <property type="entry name" value="PKS_DH"/>
</dbReference>
<dbReference type="PROSITE" id="PS52019">
    <property type="entry name" value="PKS_MFAS_DH"/>
    <property type="match status" value="1"/>
</dbReference>
<evidence type="ECO:0000256" key="3">
    <source>
        <dbReference type="ARBA" id="ARBA00022679"/>
    </source>
</evidence>
<dbReference type="InterPro" id="IPR042104">
    <property type="entry name" value="PKS_dehydratase_sf"/>
</dbReference>
<dbReference type="InterPro" id="IPR020806">
    <property type="entry name" value="PKS_PP-bd"/>
</dbReference>
<dbReference type="SUPFAM" id="SSF51735">
    <property type="entry name" value="NAD(P)-binding Rossmann-fold domains"/>
    <property type="match status" value="2"/>
</dbReference>
<dbReference type="Pfam" id="PF00698">
    <property type="entry name" value="Acyl_transf_1"/>
    <property type="match status" value="1"/>
</dbReference>
<dbReference type="PANTHER" id="PTHR43775">
    <property type="entry name" value="FATTY ACID SYNTHASE"/>
    <property type="match status" value="1"/>
</dbReference>
<dbReference type="Pfam" id="PF02801">
    <property type="entry name" value="Ketoacyl-synt_C"/>
    <property type="match status" value="1"/>
</dbReference>
<keyword evidence="1" id="KW-0596">Phosphopantetheine</keyword>
<feature type="domain" description="PKS/mFAS DH" evidence="9">
    <location>
        <begin position="1361"/>
        <end position="1633"/>
    </location>
</feature>
<dbReference type="InterPro" id="IPR009081">
    <property type="entry name" value="PP-bd_ACP"/>
</dbReference>
<dbReference type="PROSITE" id="PS50075">
    <property type="entry name" value="CARRIER"/>
    <property type="match status" value="1"/>
</dbReference>
<evidence type="ECO:0000256" key="5">
    <source>
        <dbReference type="PROSITE-ProRule" id="PRU01363"/>
    </source>
</evidence>
<accession>A0ABS3V787</accession>
<dbReference type="SUPFAM" id="SSF52151">
    <property type="entry name" value="FabD/lysophospholipase-like"/>
    <property type="match status" value="1"/>
</dbReference>
<dbReference type="EMBL" id="JAGFWR010000004">
    <property type="protein sequence ID" value="MBO4161486.1"/>
    <property type="molecule type" value="Genomic_DNA"/>
</dbReference>
<dbReference type="InterPro" id="IPR013968">
    <property type="entry name" value="PKS_KR"/>
</dbReference>
<dbReference type="SMART" id="SM00823">
    <property type="entry name" value="PKS_PP"/>
    <property type="match status" value="1"/>
</dbReference>
<dbReference type="Gene3D" id="3.30.70.250">
    <property type="entry name" value="Malonyl-CoA ACP transacylase, ACP-binding"/>
    <property type="match status" value="1"/>
</dbReference>
<dbReference type="Proteomes" id="UP000671399">
    <property type="component" value="Unassembled WGS sequence"/>
</dbReference>
<dbReference type="Pfam" id="PF21394">
    <property type="entry name" value="Beta-ketacyl_N"/>
    <property type="match status" value="1"/>
</dbReference>
<feature type="compositionally biased region" description="Polar residues" evidence="6">
    <location>
        <begin position="1656"/>
        <end position="1667"/>
    </location>
</feature>
<dbReference type="InterPro" id="IPR036736">
    <property type="entry name" value="ACP-like_sf"/>
</dbReference>